<dbReference type="RefSeq" id="WP_203900781.1">
    <property type="nucleotide sequence ID" value="NZ_BOPF01000014.1"/>
</dbReference>
<reference evidence="3" key="1">
    <citation type="submission" date="2021-01" db="EMBL/GenBank/DDBJ databases">
        <title>Whole genome shotgun sequence of Virgisporangium aliadipatigenens NBRC 105644.</title>
        <authorList>
            <person name="Komaki H."/>
            <person name="Tamura T."/>
        </authorList>
    </citation>
    <scope>NUCLEOTIDE SEQUENCE</scope>
    <source>
        <strain evidence="3">NBRC 105644</strain>
    </source>
</reference>
<dbReference type="Gene3D" id="3.90.550.10">
    <property type="entry name" value="Spore Coat Polysaccharide Biosynthesis Protein SpsA, Chain A"/>
    <property type="match status" value="1"/>
</dbReference>
<dbReference type="Pfam" id="PF12804">
    <property type="entry name" value="NTP_transf_3"/>
    <property type="match status" value="1"/>
</dbReference>
<dbReference type="Proteomes" id="UP000619260">
    <property type="component" value="Unassembled WGS sequence"/>
</dbReference>
<dbReference type="InterPro" id="IPR029044">
    <property type="entry name" value="Nucleotide-diphossugar_trans"/>
</dbReference>
<name>A0A8J3YP79_9ACTN</name>
<keyword evidence="4" id="KW-1185">Reference proteome</keyword>
<organism evidence="3 4">
    <name type="scientific">Virgisporangium aliadipatigenens</name>
    <dbReference type="NCBI Taxonomy" id="741659"/>
    <lineage>
        <taxon>Bacteria</taxon>
        <taxon>Bacillati</taxon>
        <taxon>Actinomycetota</taxon>
        <taxon>Actinomycetes</taxon>
        <taxon>Micromonosporales</taxon>
        <taxon>Micromonosporaceae</taxon>
        <taxon>Virgisporangium</taxon>
    </lineage>
</organism>
<dbReference type="SUPFAM" id="SSF53448">
    <property type="entry name" value="Nucleotide-diphospho-sugar transferases"/>
    <property type="match status" value="1"/>
</dbReference>
<evidence type="ECO:0000313" key="4">
    <source>
        <dbReference type="Proteomes" id="UP000619260"/>
    </source>
</evidence>
<dbReference type="InterPro" id="IPR025877">
    <property type="entry name" value="MobA-like_NTP_Trfase"/>
</dbReference>
<dbReference type="PANTHER" id="PTHR19136:SF81">
    <property type="entry name" value="MOLYBDENUM COFACTOR GUANYLYLTRANSFERASE"/>
    <property type="match status" value="1"/>
</dbReference>
<dbReference type="GO" id="GO:0016779">
    <property type="term" value="F:nucleotidyltransferase activity"/>
    <property type="evidence" value="ECO:0007669"/>
    <property type="project" value="UniProtKB-KW"/>
</dbReference>
<proteinExistence type="predicted"/>
<sequence length="219" mass="22063">MAAVAHGYAAIVLAGGGGRRLGGPAKPTLEVAGVSMLARVLDAVADAAIRVVVGPAELEGLLPDGVVLTREEPPGGGPVAALWAGLSALDGEPAQARPEAGGLVAVLAADLPLLTRGAVGLLLRAVSAPAAGGERDGAVFVDGDGRQQFLCGAWAVPALRTRLGHLAPHAGLSLRQAFAPMRVAEVVAPPGTPPPWYDCDTAEELAEARRLWGEVHGDA</sequence>
<evidence type="ECO:0000313" key="3">
    <source>
        <dbReference type="EMBL" id="GIJ47273.1"/>
    </source>
</evidence>
<gene>
    <name evidence="3" type="ORF">Val02_41590</name>
</gene>
<dbReference type="AlphaFoldDB" id="A0A8J3YP79"/>
<feature type="domain" description="MobA-like NTP transferase" evidence="2">
    <location>
        <begin position="10"/>
        <end position="172"/>
    </location>
</feature>
<comment type="caution">
    <text evidence="3">The sequence shown here is derived from an EMBL/GenBank/DDBJ whole genome shotgun (WGS) entry which is preliminary data.</text>
</comment>
<keyword evidence="1" id="KW-0808">Transferase</keyword>
<evidence type="ECO:0000259" key="2">
    <source>
        <dbReference type="Pfam" id="PF12804"/>
    </source>
</evidence>
<dbReference type="PANTHER" id="PTHR19136">
    <property type="entry name" value="MOLYBDENUM COFACTOR GUANYLYLTRANSFERASE"/>
    <property type="match status" value="1"/>
</dbReference>
<protein>
    <submittedName>
        <fullName evidence="3">Molybdenum cofactor guanylyltransferase</fullName>
    </submittedName>
</protein>
<accession>A0A8J3YP79</accession>
<evidence type="ECO:0000256" key="1">
    <source>
        <dbReference type="ARBA" id="ARBA00022679"/>
    </source>
</evidence>
<keyword evidence="3" id="KW-0548">Nucleotidyltransferase</keyword>
<dbReference type="EMBL" id="BOPF01000014">
    <property type="protein sequence ID" value="GIJ47273.1"/>
    <property type="molecule type" value="Genomic_DNA"/>
</dbReference>